<comment type="caution">
    <text evidence="3">The sequence shown here is derived from an EMBL/GenBank/DDBJ whole genome shotgun (WGS) entry which is preliminary data.</text>
</comment>
<dbReference type="Pfam" id="PF09648">
    <property type="entry name" value="YycI"/>
    <property type="match status" value="1"/>
</dbReference>
<accession>A0ABU6KIY0</accession>
<gene>
    <name evidence="3" type="primary">yycI</name>
    <name evidence="3" type="ORF">QGM71_16515</name>
</gene>
<evidence type="ECO:0000313" key="3">
    <source>
        <dbReference type="EMBL" id="MEC5425090.1"/>
    </source>
</evidence>
<feature type="transmembrane region" description="Helical" evidence="1">
    <location>
        <begin position="6"/>
        <end position="23"/>
    </location>
</feature>
<proteinExistence type="predicted"/>
<dbReference type="Proteomes" id="UP001335737">
    <property type="component" value="Unassembled WGS sequence"/>
</dbReference>
<keyword evidence="1" id="KW-0472">Membrane</keyword>
<organism evidence="3 4">
    <name type="scientific">Virgibacillus tibetensis</name>
    <dbReference type="NCBI Taxonomy" id="3042313"/>
    <lineage>
        <taxon>Bacteria</taxon>
        <taxon>Bacillati</taxon>
        <taxon>Bacillota</taxon>
        <taxon>Bacilli</taxon>
        <taxon>Bacillales</taxon>
        <taxon>Bacillaceae</taxon>
        <taxon>Virgibacillus</taxon>
    </lineage>
</organism>
<dbReference type="InterPro" id="IPR018604">
    <property type="entry name" value="YycI-like"/>
</dbReference>
<protein>
    <submittedName>
        <fullName evidence="3">Two-component system regulatory protein YycI</fullName>
    </submittedName>
</protein>
<feature type="domain" description="Regulatory protein YycH-like" evidence="2">
    <location>
        <begin position="35"/>
        <end position="254"/>
    </location>
</feature>
<evidence type="ECO:0000259" key="2">
    <source>
        <dbReference type="Pfam" id="PF09648"/>
    </source>
</evidence>
<evidence type="ECO:0000256" key="1">
    <source>
        <dbReference type="SAM" id="Phobius"/>
    </source>
</evidence>
<sequence>MQWSQIKTIFILCFLILDIYLLIQFVDKRNEADIDVISQPESSFDDRLKNENITVGDIQVNTTEASHISVSQKLFTEDELSQLDTYEDQTAEIVSNNMIASYFEEPIPLAENASVADISELVEQHILYPDDFRYWGWNSDLNVIVFVQEKDDRPIYFNEYALLLLFLTEDYELSFYTQAMLGDTEPQGGMKTLTKPIQAIESLFNRNELVEDDEVTRMEIGYHTRIPLEDGVQIFAPTYRVMVNDDRNYFVNAIEGHVLPIKDREFLLETIDSTIEKIRRLDEDNEVRTEVLPHLYQIQEESNWSDTE</sequence>
<dbReference type="EMBL" id="JARZFX010000010">
    <property type="protein sequence ID" value="MEC5425090.1"/>
    <property type="molecule type" value="Genomic_DNA"/>
</dbReference>
<keyword evidence="1" id="KW-1133">Transmembrane helix</keyword>
<name>A0ABU6KIY0_9BACI</name>
<dbReference type="RefSeq" id="WP_327608648.1">
    <property type="nucleotide sequence ID" value="NZ_JARZFX010000010.1"/>
</dbReference>
<evidence type="ECO:0000313" key="4">
    <source>
        <dbReference type="Proteomes" id="UP001335737"/>
    </source>
</evidence>
<keyword evidence="4" id="KW-1185">Reference proteome</keyword>
<keyword evidence="1" id="KW-0812">Transmembrane</keyword>
<dbReference type="Gene3D" id="2.40.128.690">
    <property type="entry name" value="YycH protein, domain 3-like"/>
    <property type="match status" value="1"/>
</dbReference>
<reference evidence="3 4" key="1">
    <citation type="journal article" date="2024" name="Int. J. Syst. Evol. Microbiol.">
        <title>Virgibacillus tibetensis sp. nov., isolated from salt lake on the Tibetan Plateau of China.</title>
        <authorList>
            <person name="Phurbu D."/>
            <person name="Liu Z.-X."/>
            <person name="Wang R."/>
            <person name="Zheng Y.-Y."/>
            <person name="Liu H.-C."/>
            <person name="Zhou Y.-G."/>
            <person name="Yu Y.-J."/>
            <person name="Li A.-H."/>
        </authorList>
    </citation>
    <scope>NUCLEOTIDE SEQUENCE [LARGE SCALE GENOMIC DNA]</scope>
    <source>
        <strain evidence="3 4">C22-A2</strain>
    </source>
</reference>